<dbReference type="EMBL" id="JAAMOW010000007">
    <property type="protein sequence ID" value="NGY05887.1"/>
    <property type="molecule type" value="Genomic_DNA"/>
</dbReference>
<comment type="caution">
    <text evidence="1">The sequence shown here is derived from an EMBL/GenBank/DDBJ whole genome shotgun (WGS) entry which is preliminary data.</text>
</comment>
<reference evidence="1 2" key="1">
    <citation type="journal article" date="2014" name="Int. J. Syst. Evol. Microbiol.">
        <title>Solimonas terrae sp. nov., isolated from soil.</title>
        <authorList>
            <person name="Kim S.J."/>
            <person name="Moon J.Y."/>
            <person name="Weon H.Y."/>
            <person name="Ahn J.H."/>
            <person name="Chen W.M."/>
            <person name="Kwon S.W."/>
        </authorList>
    </citation>
    <scope>NUCLEOTIDE SEQUENCE [LARGE SCALE GENOMIC DNA]</scope>
    <source>
        <strain evidence="1 2">KIS83-12</strain>
    </source>
</reference>
<accession>A0A6M2BVB2</accession>
<organism evidence="1 2">
    <name type="scientific">Solimonas terrae</name>
    <dbReference type="NCBI Taxonomy" id="1396819"/>
    <lineage>
        <taxon>Bacteria</taxon>
        <taxon>Pseudomonadati</taxon>
        <taxon>Pseudomonadota</taxon>
        <taxon>Gammaproteobacteria</taxon>
        <taxon>Nevskiales</taxon>
        <taxon>Nevskiaceae</taxon>
        <taxon>Solimonas</taxon>
    </lineage>
</organism>
<sequence length="213" mass="23634">MKFPYRGIPMLAALILLPACSRHDDPAAPTRANFTLALDDYLARHGDLCLAMFDWPLDLTPAEAGNGARHALQMPVFEKLGLVSSTVVSVARTDDNPQGVVKRYALTDEGRKYYKLHDYKSRDGVDHPRDFCVAQITLDKLVQWQLDTHDAQHPTAVVSYTYRIAPAPWLQDADAQRVLPMVVRIVNGAGGHLQLHQGFSLTEHGWEATPGPV</sequence>
<proteinExistence type="predicted"/>
<protein>
    <submittedName>
        <fullName evidence="1">Uncharacterized protein</fullName>
    </submittedName>
</protein>
<name>A0A6M2BVB2_9GAMM</name>
<keyword evidence="2" id="KW-1185">Reference proteome</keyword>
<evidence type="ECO:0000313" key="1">
    <source>
        <dbReference type="EMBL" id="NGY05887.1"/>
    </source>
</evidence>
<dbReference type="Proteomes" id="UP000472676">
    <property type="component" value="Unassembled WGS sequence"/>
</dbReference>
<gene>
    <name evidence="1" type="ORF">G7Y85_14025</name>
</gene>
<dbReference type="RefSeq" id="WP_166258285.1">
    <property type="nucleotide sequence ID" value="NZ_JAAMOW010000007.1"/>
</dbReference>
<evidence type="ECO:0000313" key="2">
    <source>
        <dbReference type="Proteomes" id="UP000472676"/>
    </source>
</evidence>
<dbReference type="AlphaFoldDB" id="A0A6M2BVB2"/>